<dbReference type="Gene3D" id="3.40.50.720">
    <property type="entry name" value="NAD(P)-binding Rossmann-like Domain"/>
    <property type="match status" value="1"/>
</dbReference>
<evidence type="ECO:0000313" key="6">
    <source>
        <dbReference type="Proteomes" id="UP000487268"/>
    </source>
</evidence>
<dbReference type="PANTHER" id="PTHR22604">
    <property type="entry name" value="OXIDOREDUCTASES"/>
    <property type="match status" value="1"/>
</dbReference>
<feature type="domain" description="GFO/IDH/MocA-like oxidoreductase" evidence="4">
    <location>
        <begin position="144"/>
        <end position="259"/>
    </location>
</feature>
<dbReference type="InterPro" id="IPR036291">
    <property type="entry name" value="NAD(P)-bd_dom_sf"/>
</dbReference>
<feature type="domain" description="Gfo/Idh/MocA-like oxidoreductase N-terminal" evidence="3">
    <location>
        <begin position="16"/>
        <end position="131"/>
    </location>
</feature>
<proteinExistence type="inferred from homology"/>
<dbReference type="AlphaFoldDB" id="A0A7K0C6J2"/>
<evidence type="ECO:0000256" key="1">
    <source>
        <dbReference type="ARBA" id="ARBA00010928"/>
    </source>
</evidence>
<dbReference type="Pfam" id="PF22725">
    <property type="entry name" value="GFO_IDH_MocA_C3"/>
    <property type="match status" value="1"/>
</dbReference>
<dbReference type="SUPFAM" id="SSF55347">
    <property type="entry name" value="Glyceraldehyde-3-phosphate dehydrogenase-like, C-terminal domain"/>
    <property type="match status" value="1"/>
</dbReference>
<evidence type="ECO:0000259" key="4">
    <source>
        <dbReference type="Pfam" id="PF22725"/>
    </source>
</evidence>
<reference evidence="5 6" key="1">
    <citation type="submission" date="2019-10" db="EMBL/GenBank/DDBJ databases">
        <title>Actinomadura rubteroloni sp. nov. and Actinomadura macrotermitis sp. nov., isolated from the gut of fungus growing-termite Macrotermes natalensis.</title>
        <authorList>
            <person name="Benndorf R."/>
            <person name="Martin K."/>
            <person name="Kuefner M."/>
            <person name="De Beer W."/>
            <person name="Kaster A.-K."/>
            <person name="Vollmers J."/>
            <person name="Poulsen M."/>
            <person name="Beemelmanns C."/>
        </authorList>
    </citation>
    <scope>NUCLEOTIDE SEQUENCE [LARGE SCALE GENOMIC DNA]</scope>
    <source>
        <strain evidence="5 6">RB68</strain>
    </source>
</reference>
<dbReference type="GO" id="GO:0102497">
    <property type="term" value="F:scyllo-inositol dehydrogenase (NADP+) activity"/>
    <property type="evidence" value="ECO:0007669"/>
    <property type="project" value="UniProtKB-EC"/>
</dbReference>
<organism evidence="5 6">
    <name type="scientific">Actinomadura macrotermitis</name>
    <dbReference type="NCBI Taxonomy" id="2585200"/>
    <lineage>
        <taxon>Bacteria</taxon>
        <taxon>Bacillati</taxon>
        <taxon>Actinomycetota</taxon>
        <taxon>Actinomycetes</taxon>
        <taxon>Streptosporangiales</taxon>
        <taxon>Thermomonosporaceae</taxon>
        <taxon>Actinomadura</taxon>
    </lineage>
</organism>
<dbReference type="Pfam" id="PF01408">
    <property type="entry name" value="GFO_IDH_MocA"/>
    <property type="match status" value="1"/>
</dbReference>
<dbReference type="GO" id="GO:0000166">
    <property type="term" value="F:nucleotide binding"/>
    <property type="evidence" value="ECO:0007669"/>
    <property type="project" value="InterPro"/>
</dbReference>
<dbReference type="InterPro" id="IPR000683">
    <property type="entry name" value="Gfo/Idh/MocA-like_OxRdtase_N"/>
</dbReference>
<comment type="similarity">
    <text evidence="1">Belongs to the Gfo/Idh/MocA family.</text>
</comment>
<accession>A0A7K0C6J2</accession>
<dbReference type="InterPro" id="IPR050984">
    <property type="entry name" value="Gfo/Idh/MocA_domain"/>
</dbReference>
<evidence type="ECO:0000313" key="5">
    <source>
        <dbReference type="EMBL" id="MQY09070.1"/>
    </source>
</evidence>
<dbReference type="InterPro" id="IPR055170">
    <property type="entry name" value="GFO_IDH_MocA-like_dom"/>
</dbReference>
<evidence type="ECO:0000259" key="3">
    <source>
        <dbReference type="Pfam" id="PF01408"/>
    </source>
</evidence>
<dbReference type="EMBL" id="WEGH01000005">
    <property type="protein sequence ID" value="MQY09070.1"/>
    <property type="molecule type" value="Genomic_DNA"/>
</dbReference>
<dbReference type="Gene3D" id="3.30.360.10">
    <property type="entry name" value="Dihydrodipicolinate Reductase, domain 2"/>
    <property type="match status" value="1"/>
</dbReference>
<gene>
    <name evidence="5" type="primary">iolU_2</name>
    <name evidence="5" type="ORF">ACRB68_71820</name>
</gene>
<dbReference type="PANTHER" id="PTHR22604:SF105">
    <property type="entry name" value="TRANS-1,2-DIHYDROBENZENE-1,2-DIOL DEHYDROGENASE"/>
    <property type="match status" value="1"/>
</dbReference>
<protein>
    <submittedName>
        <fullName evidence="5">Scyllo-inositol 2-dehydrogenase (NADP(+)) IolU</fullName>
        <ecNumber evidence="5">1.1.1.371</ecNumber>
    </submittedName>
</protein>
<dbReference type="EC" id="1.1.1.371" evidence="5"/>
<dbReference type="SUPFAM" id="SSF51735">
    <property type="entry name" value="NAD(P)-binding Rossmann-fold domains"/>
    <property type="match status" value="1"/>
</dbReference>
<name>A0A7K0C6J2_9ACTN</name>
<evidence type="ECO:0000256" key="2">
    <source>
        <dbReference type="ARBA" id="ARBA00023002"/>
    </source>
</evidence>
<keyword evidence="2 5" id="KW-0560">Oxidoreductase</keyword>
<dbReference type="Proteomes" id="UP000487268">
    <property type="component" value="Unassembled WGS sequence"/>
</dbReference>
<keyword evidence="6" id="KW-1185">Reference proteome</keyword>
<comment type="caution">
    <text evidence="5">The sequence shown here is derived from an EMBL/GenBank/DDBJ whole genome shotgun (WGS) entry which is preliminary data.</text>
</comment>
<sequence length="334" mass="35118">MTAAPASIGVMIDRPIRWGVLGTGGIAAVFTEDLLALPGHEVRAVGSRAQGTAEAFAGRHGVPRAYGSYAALADDDEIDVVYVATPHPMHYEPARRCLEAGRAVLVEKPFTTSAADAEALADLARERGLFAMEAMWTRCNPLIRQVYGLVRDGAIGEVTSVRADFSIPAPYDPASRLWAPELGGGALLDLGCYALSFTWPLLGAPDTVQATITPAPTGVDANTGMLLGYDSGAIALLHCGLMGDSPHTATVVGTAGRIEVAGPFYRPGSFLLVRQGAEPETVTGRLAGHGYGPQAEEVARCLRAGLTESPLMPLAESVEIMRVIERVREAAARS</sequence>